<dbReference type="PANTHER" id="PTHR15139">
    <property type="entry name" value="TUBULIN FOLDING COFACTOR C"/>
    <property type="match status" value="1"/>
</dbReference>
<feature type="compositionally biased region" description="Basic and acidic residues" evidence="7">
    <location>
        <begin position="170"/>
        <end position="179"/>
    </location>
</feature>
<keyword evidence="3" id="KW-0963">Cytoplasm</keyword>
<feature type="compositionally biased region" description="Basic and acidic residues" evidence="7">
    <location>
        <begin position="11"/>
        <end position="20"/>
    </location>
</feature>
<dbReference type="Gene3D" id="1.20.58.1250">
    <property type="entry name" value="Tubulin Binding Cofactor C, N-terminal domain"/>
    <property type="match status" value="1"/>
</dbReference>
<evidence type="ECO:0000256" key="3">
    <source>
        <dbReference type="ARBA" id="ARBA00022490"/>
    </source>
</evidence>
<comment type="subunit">
    <text evidence="6">Supercomplex made of cofactors A to E. Cofactors A and D function by capturing and stabilizing tubulin in a quasi-native conformation. Cofactor E binds to the cofactor D-tubulin complex; interaction with cofactor C then causes the release of tubulin polypeptides that are committed to the native state.</text>
</comment>
<keyword evidence="5" id="KW-0143">Chaperone</keyword>
<dbReference type="InterPro" id="IPR012945">
    <property type="entry name" value="Tubulin-bd_cofactor_C_dom"/>
</dbReference>
<dbReference type="InterPro" id="IPR016098">
    <property type="entry name" value="CAP/MinC_C"/>
</dbReference>
<dbReference type="InterPro" id="IPR017901">
    <property type="entry name" value="C-CAP_CF_C-like"/>
</dbReference>
<keyword evidence="10" id="KW-1185">Reference proteome</keyword>
<dbReference type="InterPro" id="IPR031925">
    <property type="entry name" value="TBCC_N"/>
</dbReference>
<evidence type="ECO:0000256" key="5">
    <source>
        <dbReference type="ARBA" id="ARBA00023186"/>
    </source>
</evidence>
<evidence type="ECO:0000256" key="2">
    <source>
        <dbReference type="ARBA" id="ARBA00008848"/>
    </source>
</evidence>
<dbReference type="EMBL" id="CAXHTA020000011">
    <property type="protein sequence ID" value="CAL5224681.1"/>
    <property type="molecule type" value="Genomic_DNA"/>
</dbReference>
<evidence type="ECO:0000313" key="10">
    <source>
        <dbReference type="Proteomes" id="UP001497392"/>
    </source>
</evidence>
<dbReference type="InterPro" id="IPR006599">
    <property type="entry name" value="CARP_motif"/>
</dbReference>
<dbReference type="InterPro" id="IPR027684">
    <property type="entry name" value="TBCC"/>
</dbReference>
<dbReference type="PANTHER" id="PTHR15139:SF0">
    <property type="entry name" value="TUBULIN-SPECIFIC CHAPERONE C"/>
    <property type="match status" value="1"/>
</dbReference>
<sequence length="355" mass="38780">MSSQTAPTVLDRIRERDEQRQAALQTREGSSLHCQELARKCADLEHMVKGALAAAERALKGSKIPDLETTAEALSSYEKAVAGACSHLPTYEAQQLHAHVKGFKEQLLELRAQGAPKRRFSFARKPAPTETAGAESGKPDASAAGSKACVEEGAQKSIRNAPDSAISLESSREMSEKTRSSAVAANTADDSTRCISERMHETIQHALEGDGGPLVIRDLTFCTVCIRGRVEALRMRNLNDCTVIAGPVHGSAFIEGVESSTVILHCNQARIHRSTDTTFLLRVISNPIIEHSTRLRFGSHPGRAQQDCDNGMWRQVQDFGWLRSTPSPNWTVMGNECDLSAEIIRLLELDGQPEQ</sequence>
<evidence type="ECO:0000256" key="6">
    <source>
        <dbReference type="ARBA" id="ARBA00026055"/>
    </source>
</evidence>
<feature type="region of interest" description="Disordered" evidence="7">
    <location>
        <begin position="1"/>
        <end position="27"/>
    </location>
</feature>
<organism evidence="9 10">
    <name type="scientific">Coccomyxa viridis</name>
    <dbReference type="NCBI Taxonomy" id="1274662"/>
    <lineage>
        <taxon>Eukaryota</taxon>
        <taxon>Viridiplantae</taxon>
        <taxon>Chlorophyta</taxon>
        <taxon>core chlorophytes</taxon>
        <taxon>Trebouxiophyceae</taxon>
        <taxon>Trebouxiophyceae incertae sedis</taxon>
        <taxon>Coccomyxaceae</taxon>
        <taxon>Coccomyxa</taxon>
    </lineage>
</organism>
<gene>
    <name evidence="9" type="primary">g7405</name>
    <name evidence="9" type="ORF">VP750_LOCUS6340</name>
</gene>
<feature type="region of interest" description="Disordered" evidence="7">
    <location>
        <begin position="119"/>
        <end position="190"/>
    </location>
</feature>
<evidence type="ECO:0000256" key="7">
    <source>
        <dbReference type="SAM" id="MobiDB-lite"/>
    </source>
</evidence>
<keyword evidence="4" id="KW-0007">Acetylation</keyword>
<proteinExistence type="inferred from homology"/>
<dbReference type="Pfam" id="PF16752">
    <property type="entry name" value="TBCC_N"/>
    <property type="match status" value="1"/>
</dbReference>
<evidence type="ECO:0000256" key="4">
    <source>
        <dbReference type="ARBA" id="ARBA00022990"/>
    </source>
</evidence>
<dbReference type="InterPro" id="IPR038397">
    <property type="entry name" value="TBCC_N_sf"/>
</dbReference>
<dbReference type="Pfam" id="PF07986">
    <property type="entry name" value="TBCC"/>
    <property type="match status" value="1"/>
</dbReference>
<dbReference type="PROSITE" id="PS51329">
    <property type="entry name" value="C_CAP_COFACTOR_C"/>
    <property type="match status" value="1"/>
</dbReference>
<evidence type="ECO:0000259" key="8">
    <source>
        <dbReference type="PROSITE" id="PS51329"/>
    </source>
</evidence>
<comment type="subcellular location">
    <subcellularLocation>
        <location evidence="1">Cytoplasm</location>
    </subcellularLocation>
</comment>
<feature type="domain" description="C-CAP/cofactor C-like" evidence="8">
    <location>
        <begin position="177"/>
        <end position="321"/>
    </location>
</feature>
<accession>A0ABP1FYW8</accession>
<evidence type="ECO:0000313" key="9">
    <source>
        <dbReference type="EMBL" id="CAL5224681.1"/>
    </source>
</evidence>
<comment type="caution">
    <text evidence="9">The sequence shown here is derived from an EMBL/GenBank/DDBJ whole genome shotgun (WGS) entry which is preliminary data.</text>
</comment>
<dbReference type="SMART" id="SM00673">
    <property type="entry name" value="CARP"/>
    <property type="match status" value="2"/>
</dbReference>
<reference evidence="9 10" key="1">
    <citation type="submission" date="2024-06" db="EMBL/GenBank/DDBJ databases">
        <authorList>
            <person name="Kraege A."/>
            <person name="Thomma B."/>
        </authorList>
    </citation>
    <scope>NUCLEOTIDE SEQUENCE [LARGE SCALE GENOMIC DNA]</scope>
</reference>
<protein>
    <submittedName>
        <fullName evidence="9">G7405 protein</fullName>
    </submittedName>
</protein>
<name>A0ABP1FYW8_9CHLO</name>
<dbReference type="Proteomes" id="UP001497392">
    <property type="component" value="Unassembled WGS sequence"/>
</dbReference>
<comment type="similarity">
    <text evidence="2">Belongs to the TBCC family.</text>
</comment>
<dbReference type="Gene3D" id="2.160.20.70">
    <property type="match status" value="1"/>
</dbReference>
<evidence type="ECO:0000256" key="1">
    <source>
        <dbReference type="ARBA" id="ARBA00004496"/>
    </source>
</evidence>